<dbReference type="SUPFAM" id="SSF53098">
    <property type="entry name" value="Ribonuclease H-like"/>
    <property type="match status" value="1"/>
</dbReference>
<dbReference type="AlphaFoldDB" id="A0A811ZN60"/>
<dbReference type="GO" id="GO:0003676">
    <property type="term" value="F:nucleic acid binding"/>
    <property type="evidence" value="ECO:0007669"/>
    <property type="project" value="InterPro"/>
</dbReference>
<reference evidence="1" key="1">
    <citation type="submission" date="2020-12" db="EMBL/GenBank/DDBJ databases">
        <authorList>
            <consortium name="Molecular Ecology Group"/>
        </authorList>
    </citation>
    <scope>NUCLEOTIDE SEQUENCE</scope>
    <source>
        <strain evidence="1">TBG_1078</strain>
    </source>
</reference>
<dbReference type="InterPro" id="IPR036397">
    <property type="entry name" value="RNaseH_sf"/>
</dbReference>
<dbReference type="Proteomes" id="UP000645828">
    <property type="component" value="Unassembled WGS sequence"/>
</dbReference>
<evidence type="ECO:0000313" key="2">
    <source>
        <dbReference type="Proteomes" id="UP000645828"/>
    </source>
</evidence>
<name>A0A811ZN60_NYCPR</name>
<keyword evidence="2" id="KW-1185">Reference proteome</keyword>
<dbReference type="EMBL" id="CAJHUB010000770">
    <property type="protein sequence ID" value="CAD7690372.1"/>
    <property type="molecule type" value="Genomic_DNA"/>
</dbReference>
<gene>
    <name evidence="1" type="ORF">NYPRO_LOCUS23166</name>
</gene>
<proteinExistence type="predicted"/>
<dbReference type="Gene3D" id="3.30.420.10">
    <property type="entry name" value="Ribonuclease H-like superfamily/Ribonuclease H"/>
    <property type="match status" value="1"/>
</dbReference>
<evidence type="ECO:0000313" key="1">
    <source>
        <dbReference type="EMBL" id="CAD7690372.1"/>
    </source>
</evidence>
<dbReference type="InterPro" id="IPR012337">
    <property type="entry name" value="RNaseH-like_sf"/>
</dbReference>
<protein>
    <submittedName>
        <fullName evidence="1">(raccoon dog) hypothetical protein</fullName>
    </submittedName>
</protein>
<accession>A0A811ZN60</accession>
<organism evidence="1 2">
    <name type="scientific">Nyctereutes procyonoides</name>
    <name type="common">Raccoon dog</name>
    <name type="synonym">Canis procyonoides</name>
    <dbReference type="NCBI Taxonomy" id="34880"/>
    <lineage>
        <taxon>Eukaryota</taxon>
        <taxon>Metazoa</taxon>
        <taxon>Chordata</taxon>
        <taxon>Craniata</taxon>
        <taxon>Vertebrata</taxon>
        <taxon>Euteleostomi</taxon>
        <taxon>Mammalia</taxon>
        <taxon>Eutheria</taxon>
        <taxon>Laurasiatheria</taxon>
        <taxon>Carnivora</taxon>
        <taxon>Caniformia</taxon>
        <taxon>Canidae</taxon>
        <taxon>Nyctereutes</taxon>
    </lineage>
</organism>
<comment type="caution">
    <text evidence="1">The sequence shown here is derived from an EMBL/GenBank/DDBJ whole genome shotgun (WGS) entry which is preliminary data.</text>
</comment>
<sequence>MNGSSLITPDGQRHVTYAFVTQDAILEAVPFPSGQALRRQNLYYHNTNSKYASLITHTHSVLWQERGFLTTKGIPIINEPLISKQLEALSFPTEVAIVHYRGHQTSKDLVSRDNNKTDSTA</sequence>